<evidence type="ECO:0000256" key="2">
    <source>
        <dbReference type="ARBA" id="ARBA00023002"/>
    </source>
</evidence>
<dbReference type="InterPro" id="IPR036291">
    <property type="entry name" value="NAD(P)-bd_dom_sf"/>
</dbReference>
<dbReference type="GO" id="GO:0016491">
    <property type="term" value="F:oxidoreductase activity"/>
    <property type="evidence" value="ECO:0007669"/>
    <property type="project" value="UniProtKB-KW"/>
</dbReference>
<feature type="domain" description="Ketoreductase" evidence="3">
    <location>
        <begin position="317"/>
        <end position="501"/>
    </location>
</feature>
<dbReference type="PRINTS" id="PR00081">
    <property type="entry name" value="GDHRDH"/>
</dbReference>
<protein>
    <submittedName>
        <fullName evidence="4">Putative oxidoreductase EphD</fullName>
    </submittedName>
</protein>
<keyword evidence="5" id="KW-1185">Reference proteome</keyword>
<dbReference type="Gene3D" id="3.40.50.720">
    <property type="entry name" value="NAD(P)-binding Rossmann-like Domain"/>
    <property type="match status" value="1"/>
</dbReference>
<sequence>MAEKHVVHNGEVDLAVYEQGNPDGPTILLLHGWPDSHHLWDNVAPELTERFRVLSVDNRGHGESSNPPGTAAISTTTLASDYVAVIEALGGDEPVHVLAHDWGSIATWEIVCRPDAQRLIASFTSVSGPSIAHVSKWARSRLARPTPRNIALPLAQLGSFAYSTFLALPVLPQAAIKVVMSEQRWRAMLSATEGARPEQIHLAPTFKQDMANGLRIYRSTLAANPLRDRDEFTTVPTQIIVGTRDPAVRQSSYADEDRWADQVWLRVVKGGHWLPFSHPQLLASAAVELIDAVSGAPQTRTLRRARMGLSRKLFEDQLVVITGGGSGIGRATALAFAREGAEIVVSDINGIAAEATVALIAQAGGTGYSYELDVSDESAVRKHADGVIGEHGVPDILINNAGIGQAGKFLDTSSADFDRVLAVNLHGVVNGCRAFAGPMVERGLGGHIVNLSSMAAYTPQQAFSAYSTSKAAAFMFSDCLRTELASSGIGVSTICPGIVHTDIVRNTHMSGVSAEEEQRRQQLYDRLYRLRGYGPEKVAAQILRAVRKNKDVVPVTPEARVQYVFGRFAPGVVRFAAARGSLVR</sequence>
<dbReference type="PROSITE" id="PS00061">
    <property type="entry name" value="ADH_SHORT"/>
    <property type="match status" value="1"/>
</dbReference>
<dbReference type="PRINTS" id="PR00080">
    <property type="entry name" value="SDRFAMILY"/>
</dbReference>
<dbReference type="NCBIfam" id="NF004514">
    <property type="entry name" value="PRK05855.1"/>
    <property type="match status" value="1"/>
</dbReference>
<dbReference type="Gene3D" id="3.40.50.1820">
    <property type="entry name" value="alpha/beta hydrolase"/>
    <property type="match status" value="1"/>
</dbReference>
<keyword evidence="2" id="KW-0560">Oxidoreductase</keyword>
<dbReference type="SUPFAM" id="SSF51735">
    <property type="entry name" value="NAD(P)-binding Rossmann-fold domains"/>
    <property type="match status" value="1"/>
</dbReference>
<evidence type="ECO:0000259" key="3">
    <source>
        <dbReference type="SMART" id="SM00822"/>
    </source>
</evidence>
<evidence type="ECO:0000256" key="1">
    <source>
        <dbReference type="ARBA" id="ARBA00006484"/>
    </source>
</evidence>
<dbReference type="CDD" id="cd05233">
    <property type="entry name" value="SDR_c"/>
    <property type="match status" value="1"/>
</dbReference>
<reference evidence="4 5" key="1">
    <citation type="submission" date="2019-07" db="EMBL/GenBank/DDBJ databases">
        <title>Whole genome shotgun sequence of Nocardia ninae NBRC 108245.</title>
        <authorList>
            <person name="Hosoyama A."/>
            <person name="Uohara A."/>
            <person name="Ohji S."/>
            <person name="Ichikawa N."/>
        </authorList>
    </citation>
    <scope>NUCLEOTIDE SEQUENCE [LARGE SCALE GENOMIC DNA]</scope>
    <source>
        <strain evidence="4 5">NBRC 108245</strain>
    </source>
</reference>
<dbReference type="PANTHER" id="PTHR44196:SF1">
    <property type="entry name" value="DEHYDROGENASE_REDUCTASE SDR FAMILY MEMBER 7B"/>
    <property type="match status" value="1"/>
</dbReference>
<dbReference type="EMBL" id="BJXA01000025">
    <property type="protein sequence ID" value="GEM39539.1"/>
    <property type="molecule type" value="Genomic_DNA"/>
</dbReference>
<dbReference type="GO" id="GO:0016020">
    <property type="term" value="C:membrane"/>
    <property type="evidence" value="ECO:0007669"/>
    <property type="project" value="TreeGrafter"/>
</dbReference>
<dbReference type="Pfam" id="PF00561">
    <property type="entry name" value="Abhydrolase_1"/>
    <property type="match status" value="1"/>
</dbReference>
<dbReference type="RefSeq" id="WP_147133408.1">
    <property type="nucleotide sequence ID" value="NZ_BJXA01000025.1"/>
</dbReference>
<organism evidence="4 5">
    <name type="scientific">Nocardia ninae NBRC 108245</name>
    <dbReference type="NCBI Taxonomy" id="1210091"/>
    <lineage>
        <taxon>Bacteria</taxon>
        <taxon>Bacillati</taxon>
        <taxon>Actinomycetota</taxon>
        <taxon>Actinomycetes</taxon>
        <taxon>Mycobacteriales</taxon>
        <taxon>Nocardiaceae</taxon>
        <taxon>Nocardia</taxon>
    </lineage>
</organism>
<dbReference type="InterPro" id="IPR002347">
    <property type="entry name" value="SDR_fam"/>
</dbReference>
<dbReference type="InterPro" id="IPR057326">
    <property type="entry name" value="KR_dom"/>
</dbReference>
<evidence type="ECO:0000313" key="4">
    <source>
        <dbReference type="EMBL" id="GEM39539.1"/>
    </source>
</evidence>
<dbReference type="Proteomes" id="UP000321424">
    <property type="component" value="Unassembled WGS sequence"/>
</dbReference>
<dbReference type="OrthoDB" id="4220752at2"/>
<dbReference type="FunFam" id="3.40.50.720:FF:000084">
    <property type="entry name" value="Short-chain dehydrogenase reductase"/>
    <property type="match status" value="1"/>
</dbReference>
<dbReference type="SUPFAM" id="SSF53474">
    <property type="entry name" value="alpha/beta-Hydrolases"/>
    <property type="match status" value="1"/>
</dbReference>
<name>A0A511MG53_9NOCA</name>
<dbReference type="InterPro" id="IPR000073">
    <property type="entry name" value="AB_hydrolase_1"/>
</dbReference>
<dbReference type="InterPro" id="IPR029058">
    <property type="entry name" value="AB_hydrolase_fold"/>
</dbReference>
<gene>
    <name evidence="4" type="ORF">NN4_40580</name>
</gene>
<comment type="caution">
    <text evidence="4">The sequence shown here is derived from an EMBL/GenBank/DDBJ whole genome shotgun (WGS) entry which is preliminary data.</text>
</comment>
<dbReference type="InterPro" id="IPR020904">
    <property type="entry name" value="Sc_DH/Rdtase_CS"/>
</dbReference>
<dbReference type="AlphaFoldDB" id="A0A511MG53"/>
<accession>A0A511MG53</accession>
<dbReference type="PANTHER" id="PTHR44196">
    <property type="entry name" value="DEHYDROGENASE/REDUCTASE SDR FAMILY MEMBER 7B"/>
    <property type="match status" value="1"/>
</dbReference>
<comment type="similarity">
    <text evidence="1">Belongs to the short-chain dehydrogenases/reductases (SDR) family.</text>
</comment>
<proteinExistence type="inferred from homology"/>
<dbReference type="Pfam" id="PF00106">
    <property type="entry name" value="adh_short"/>
    <property type="match status" value="1"/>
</dbReference>
<dbReference type="SMART" id="SM00822">
    <property type="entry name" value="PKS_KR"/>
    <property type="match status" value="1"/>
</dbReference>
<evidence type="ECO:0000313" key="5">
    <source>
        <dbReference type="Proteomes" id="UP000321424"/>
    </source>
</evidence>